<reference evidence="2 3" key="1">
    <citation type="submission" date="2015-07" db="EMBL/GenBank/DDBJ databases">
        <title>Emmonsia species relationships and genome sequence.</title>
        <authorList>
            <consortium name="The Broad Institute Genomics Platform"/>
            <person name="Cuomo C.A."/>
            <person name="Munoz J.F."/>
            <person name="Imamovic A."/>
            <person name="Priest M.E."/>
            <person name="Young S."/>
            <person name="Clay O.K."/>
            <person name="McEwen J.G."/>
        </authorList>
    </citation>
    <scope>NUCLEOTIDE SEQUENCE [LARGE SCALE GENOMIC DNA]</scope>
    <source>
        <strain evidence="2 3">UAMH 9510</strain>
    </source>
</reference>
<dbReference type="Gene3D" id="2.40.160.20">
    <property type="match status" value="1"/>
</dbReference>
<feature type="signal peptide" evidence="1">
    <location>
        <begin position="1"/>
        <end position="18"/>
    </location>
</feature>
<evidence type="ECO:0000313" key="2">
    <source>
        <dbReference type="EMBL" id="OJD14855.1"/>
    </source>
</evidence>
<proteinExistence type="predicted"/>
<keyword evidence="1" id="KW-0732">Signal</keyword>
<evidence type="ECO:0000313" key="3">
    <source>
        <dbReference type="Proteomes" id="UP000182235"/>
    </source>
</evidence>
<protein>
    <submittedName>
        <fullName evidence="2">Uncharacterized protein</fullName>
    </submittedName>
</protein>
<organism evidence="2 3">
    <name type="scientific">Emergomyces pasteurianus Ep9510</name>
    <dbReference type="NCBI Taxonomy" id="1447872"/>
    <lineage>
        <taxon>Eukaryota</taxon>
        <taxon>Fungi</taxon>
        <taxon>Dikarya</taxon>
        <taxon>Ascomycota</taxon>
        <taxon>Pezizomycotina</taxon>
        <taxon>Eurotiomycetes</taxon>
        <taxon>Eurotiomycetidae</taxon>
        <taxon>Onygenales</taxon>
        <taxon>Ajellomycetaceae</taxon>
        <taxon>Emergomyces</taxon>
    </lineage>
</organism>
<dbReference type="OrthoDB" id="3426753at2759"/>
<dbReference type="Pfam" id="PF11578">
    <property type="entry name" value="DUF3237"/>
    <property type="match status" value="1"/>
</dbReference>
<comment type="caution">
    <text evidence="2">The sequence shown here is derived from an EMBL/GenBank/DDBJ whole genome shotgun (WGS) entry which is preliminary data.</text>
</comment>
<gene>
    <name evidence="2" type="ORF">AJ78_04831</name>
</gene>
<dbReference type="Proteomes" id="UP000182235">
    <property type="component" value="Unassembled WGS sequence"/>
</dbReference>
<accession>A0A1J9QFE4</accession>
<dbReference type="AlphaFoldDB" id="A0A1J9QFE4"/>
<dbReference type="VEuPathDB" id="FungiDB:AJ78_04831"/>
<keyword evidence="3" id="KW-1185">Reference proteome</keyword>
<evidence type="ECO:0000256" key="1">
    <source>
        <dbReference type="SAM" id="SignalP"/>
    </source>
</evidence>
<name>A0A1J9QFE4_9EURO</name>
<feature type="chain" id="PRO_5012023890" evidence="1">
    <location>
        <begin position="19"/>
        <end position="183"/>
    </location>
</feature>
<dbReference type="EMBL" id="LGRN01000192">
    <property type="protein sequence ID" value="OJD14855.1"/>
    <property type="molecule type" value="Genomic_DNA"/>
</dbReference>
<sequence>MLPKFFILMCSVVAGALATDHTGGYFHQPKGKSFLTIDYQVGYPVNITTENGVVAMVPVLGGDIKGKFNGHIVENITSSFEGYLNSSTGSYTSFEARYLFENDNGDNIMATVLGTTAYSKFDLHGMGYAKLSTQTPGLEWINTAMFFAEWQGKYGGRGAQIEFFELTTGGRLDNEPIHAAKQS</sequence>